<evidence type="ECO:0000313" key="1">
    <source>
        <dbReference type="EMBL" id="DAD75663.1"/>
    </source>
</evidence>
<name>A0A8S5M0S9_9CAUD</name>
<reference evidence="1" key="1">
    <citation type="journal article" date="2021" name="Proc. Natl. Acad. Sci. U.S.A.">
        <title>A Catalog of Tens of Thousands of Viruses from Human Metagenomes Reveals Hidden Associations with Chronic Diseases.</title>
        <authorList>
            <person name="Tisza M.J."/>
            <person name="Buck C.B."/>
        </authorList>
    </citation>
    <scope>NUCLEOTIDE SEQUENCE</scope>
    <source>
        <strain evidence="1">Ctzeq1</strain>
    </source>
</reference>
<dbReference type="EMBL" id="BK014787">
    <property type="protein sequence ID" value="DAD75663.1"/>
    <property type="molecule type" value="Genomic_DNA"/>
</dbReference>
<proteinExistence type="predicted"/>
<protein>
    <submittedName>
        <fullName evidence="1">Uncharacterized protein</fullName>
    </submittedName>
</protein>
<accession>A0A8S5M0S9</accession>
<sequence>MLSPNLPSLRYVTPKPRLLVFKIRLIFPIHGRRHI</sequence>
<organism evidence="1">
    <name type="scientific">Podoviridae sp. ctzeq1</name>
    <dbReference type="NCBI Taxonomy" id="2826597"/>
    <lineage>
        <taxon>Viruses</taxon>
        <taxon>Duplodnaviria</taxon>
        <taxon>Heunggongvirae</taxon>
        <taxon>Uroviricota</taxon>
        <taxon>Caudoviricetes</taxon>
    </lineage>
</organism>